<feature type="region of interest" description="Disordered" evidence="1">
    <location>
        <begin position="1"/>
        <end position="114"/>
    </location>
</feature>
<feature type="region of interest" description="Disordered" evidence="1">
    <location>
        <begin position="494"/>
        <end position="526"/>
    </location>
</feature>
<dbReference type="PANTHER" id="PTHR10217">
    <property type="entry name" value="VOLTAGE AND LIGAND GATED POTASSIUM CHANNEL"/>
    <property type="match status" value="1"/>
</dbReference>
<keyword evidence="3" id="KW-1185">Reference proteome</keyword>
<dbReference type="EMBL" id="GL833134">
    <property type="protein sequence ID" value="EGB06512.1"/>
    <property type="molecule type" value="Genomic_DNA"/>
</dbReference>
<accession>F0YE88</accession>
<dbReference type="KEGG" id="aaf:AURANDRAFT_65531"/>
<dbReference type="GO" id="GO:0005249">
    <property type="term" value="F:voltage-gated potassium channel activity"/>
    <property type="evidence" value="ECO:0007669"/>
    <property type="project" value="TreeGrafter"/>
</dbReference>
<dbReference type="Proteomes" id="UP000002729">
    <property type="component" value="Unassembled WGS sequence"/>
</dbReference>
<proteinExistence type="predicted"/>
<feature type="region of interest" description="Disordered" evidence="1">
    <location>
        <begin position="542"/>
        <end position="568"/>
    </location>
</feature>
<evidence type="ECO:0000313" key="3">
    <source>
        <dbReference type="Proteomes" id="UP000002729"/>
    </source>
</evidence>
<protein>
    <recommendedName>
        <fullName evidence="4">Ion transport domain-containing protein</fullName>
    </recommendedName>
</protein>
<dbReference type="InParanoid" id="F0YE88"/>
<evidence type="ECO:0008006" key="4">
    <source>
        <dbReference type="Google" id="ProtNLM"/>
    </source>
</evidence>
<organism evidence="3">
    <name type="scientific">Aureococcus anophagefferens</name>
    <name type="common">Harmful bloom alga</name>
    <dbReference type="NCBI Taxonomy" id="44056"/>
    <lineage>
        <taxon>Eukaryota</taxon>
        <taxon>Sar</taxon>
        <taxon>Stramenopiles</taxon>
        <taxon>Ochrophyta</taxon>
        <taxon>Pelagophyceae</taxon>
        <taxon>Pelagomonadales</taxon>
        <taxon>Pelagomonadaceae</taxon>
        <taxon>Aureococcus</taxon>
    </lineage>
</organism>
<dbReference type="RefSeq" id="XP_009038691.1">
    <property type="nucleotide sequence ID" value="XM_009040443.1"/>
</dbReference>
<feature type="region of interest" description="Disordered" evidence="1">
    <location>
        <begin position="224"/>
        <end position="243"/>
    </location>
</feature>
<sequence length="568" mass="63172">MGSGGRKTIVVEVSPGRPPSDSVDDDGLDEHDAARWRGPGPASGRSTDEDAPRHESETEDDGTLGSRTPGFLTEDEDEPAPRVTASCNDLSRFATPGSLARGASTPGGFSRADDDDEPGLVAVARLRRVERAVRAVAAADPAGAAALRAAADELRAVSEGMAATPMARAAAARQRAARLVRAGFSRLPERREREFTKIFTDADDARDLADRRRRRRSWSLRRVRSRERLEPPRAPSPPLEPRGPMTLFGLTSRLGAVHPNSAFKRRWDYLTSLLAVAVVFAPECRALAGWCLGLEEPRRPPADGPDAGLVAALVNVWFLCDVLLNFVTGYVDGAGVLVMSKRRIAIRYCQTYFLLDIWCALPFDRLVLPYLPVVEDLVATYDAAAPQLPCARGSDKTLLVDCVPRRGPIRRVRNVVRHARNWTPRALQFAKRRGRLRQVLVSAPNIVSYIVKTLRLVRISKVKLVKWRTIAVLGRRYRKNAALYFDRLPSPWRSPRAAERKGFPRSRSRDELRRSPSKDRLRRSASKEKLLGDIVAAAKRYETPRLQTARRRLKSTSARPAHQRSFSE</sequence>
<dbReference type="OrthoDB" id="426293at2759"/>
<name>F0YE88_AURAN</name>
<evidence type="ECO:0000256" key="1">
    <source>
        <dbReference type="SAM" id="MobiDB-lite"/>
    </source>
</evidence>
<dbReference type="eggNOG" id="KOG0498">
    <property type="taxonomic scope" value="Eukaryota"/>
</dbReference>
<dbReference type="GO" id="GO:0005886">
    <property type="term" value="C:plasma membrane"/>
    <property type="evidence" value="ECO:0007669"/>
    <property type="project" value="TreeGrafter"/>
</dbReference>
<dbReference type="AlphaFoldDB" id="F0YE88"/>
<evidence type="ECO:0000313" key="2">
    <source>
        <dbReference type="EMBL" id="EGB06512.1"/>
    </source>
</evidence>
<dbReference type="PANTHER" id="PTHR10217:SF435">
    <property type="entry name" value="POTASSIUM VOLTAGE-GATED CHANNEL PROTEIN EAG"/>
    <property type="match status" value="1"/>
</dbReference>
<reference evidence="2 3" key="1">
    <citation type="journal article" date="2011" name="Proc. Natl. Acad. Sci. U.S.A.">
        <title>Niche of harmful alga Aureococcus anophagefferens revealed through ecogenomics.</title>
        <authorList>
            <person name="Gobler C.J."/>
            <person name="Berry D.L."/>
            <person name="Dyhrman S.T."/>
            <person name="Wilhelm S.W."/>
            <person name="Salamov A."/>
            <person name="Lobanov A.V."/>
            <person name="Zhang Y."/>
            <person name="Collier J.L."/>
            <person name="Wurch L.L."/>
            <person name="Kustka A.B."/>
            <person name="Dill B.D."/>
            <person name="Shah M."/>
            <person name="VerBerkmoes N.C."/>
            <person name="Kuo A."/>
            <person name="Terry A."/>
            <person name="Pangilinan J."/>
            <person name="Lindquist E.A."/>
            <person name="Lucas S."/>
            <person name="Paulsen I.T."/>
            <person name="Hattenrath-Lehmann T.K."/>
            <person name="Talmage S.C."/>
            <person name="Walker E.A."/>
            <person name="Koch F."/>
            <person name="Burson A.M."/>
            <person name="Marcoval M.A."/>
            <person name="Tang Y.Z."/>
            <person name="Lecleir G.R."/>
            <person name="Coyne K.J."/>
            <person name="Berg G.M."/>
            <person name="Bertrand E.M."/>
            <person name="Saito M.A."/>
            <person name="Gladyshev V.N."/>
            <person name="Grigoriev I.V."/>
        </authorList>
    </citation>
    <scope>NUCLEOTIDE SEQUENCE [LARGE SCALE GENOMIC DNA]</scope>
    <source>
        <strain evidence="3">CCMP 1984</strain>
    </source>
</reference>
<feature type="compositionally biased region" description="Basic and acidic residues" evidence="1">
    <location>
        <begin position="496"/>
        <end position="519"/>
    </location>
</feature>
<dbReference type="GO" id="GO:0042391">
    <property type="term" value="P:regulation of membrane potential"/>
    <property type="evidence" value="ECO:0007669"/>
    <property type="project" value="TreeGrafter"/>
</dbReference>
<feature type="compositionally biased region" description="Pro residues" evidence="1">
    <location>
        <begin position="232"/>
        <end position="241"/>
    </location>
</feature>
<gene>
    <name evidence="2" type="ORF">AURANDRAFT_65531</name>
</gene>
<dbReference type="GeneID" id="20225379"/>
<dbReference type="InterPro" id="IPR050818">
    <property type="entry name" value="KCNH_animal-type"/>
</dbReference>
<feature type="compositionally biased region" description="Basic and acidic residues" evidence="1">
    <location>
        <begin position="46"/>
        <end position="56"/>
    </location>
</feature>